<dbReference type="Proteomes" id="UP000198964">
    <property type="component" value="Unassembled WGS sequence"/>
</dbReference>
<dbReference type="PANTHER" id="PTHR33336">
    <property type="entry name" value="QUINOL MONOOXYGENASE YGIN-RELATED"/>
    <property type="match status" value="1"/>
</dbReference>
<dbReference type="GO" id="GO:0004497">
    <property type="term" value="F:monooxygenase activity"/>
    <property type="evidence" value="ECO:0007669"/>
    <property type="project" value="UniProtKB-KW"/>
</dbReference>
<dbReference type="RefSeq" id="WP_212733391.1">
    <property type="nucleotide sequence ID" value="NZ_FONW01000001.1"/>
</dbReference>
<dbReference type="SUPFAM" id="SSF54909">
    <property type="entry name" value="Dimeric alpha+beta barrel"/>
    <property type="match status" value="1"/>
</dbReference>
<dbReference type="InterPro" id="IPR011008">
    <property type="entry name" value="Dimeric_a/b-barrel"/>
</dbReference>
<reference evidence="2 3" key="1">
    <citation type="submission" date="2016-10" db="EMBL/GenBank/DDBJ databases">
        <authorList>
            <person name="de Groot N.N."/>
        </authorList>
    </citation>
    <scope>NUCLEOTIDE SEQUENCE [LARGE SCALE GENOMIC DNA]</scope>
    <source>
        <strain evidence="2 3">CGMCC 1.9156</strain>
    </source>
</reference>
<dbReference type="InterPro" id="IPR007138">
    <property type="entry name" value="ABM_dom"/>
</dbReference>
<keyword evidence="2" id="KW-0503">Monooxygenase</keyword>
<sequence length="98" mass="11326">MMSTIKVVARFTVDRQQFDAFLPLGKELVQETLKEEGCIRYELVQDRQSPEVLIMLEEWESKSLLDKHMASEHFTRLVPQLVELSAAEPVIHVCKQLA</sequence>
<keyword evidence="3" id="KW-1185">Reference proteome</keyword>
<dbReference type="STRING" id="655355.SAMN05216283_101617"/>
<gene>
    <name evidence="2" type="ORF">SAMN05216283_101617</name>
</gene>
<keyword evidence="2" id="KW-0560">Oxidoreductase</keyword>
<dbReference type="PANTHER" id="PTHR33336:SF15">
    <property type="entry name" value="ABM DOMAIN-CONTAINING PROTEIN"/>
    <property type="match status" value="1"/>
</dbReference>
<evidence type="ECO:0000259" key="1">
    <source>
        <dbReference type="PROSITE" id="PS51725"/>
    </source>
</evidence>
<evidence type="ECO:0000313" key="2">
    <source>
        <dbReference type="EMBL" id="SFE63734.1"/>
    </source>
</evidence>
<protein>
    <submittedName>
        <fullName evidence="2">Quinol monooxygenase YgiN</fullName>
    </submittedName>
</protein>
<name>A0A1I2C602_9BACT</name>
<dbReference type="InterPro" id="IPR050744">
    <property type="entry name" value="AI-2_Isomerase_LsrG"/>
</dbReference>
<organism evidence="2 3">
    <name type="scientific">Sunxiuqinia elliptica</name>
    <dbReference type="NCBI Taxonomy" id="655355"/>
    <lineage>
        <taxon>Bacteria</taxon>
        <taxon>Pseudomonadati</taxon>
        <taxon>Bacteroidota</taxon>
        <taxon>Bacteroidia</taxon>
        <taxon>Marinilabiliales</taxon>
        <taxon>Prolixibacteraceae</taxon>
        <taxon>Sunxiuqinia</taxon>
    </lineage>
</organism>
<dbReference type="PROSITE" id="PS51725">
    <property type="entry name" value="ABM"/>
    <property type="match status" value="1"/>
</dbReference>
<accession>A0A1I2C602</accession>
<dbReference type="Gene3D" id="3.30.70.100">
    <property type="match status" value="1"/>
</dbReference>
<dbReference type="Pfam" id="PF03992">
    <property type="entry name" value="ABM"/>
    <property type="match status" value="1"/>
</dbReference>
<dbReference type="AlphaFoldDB" id="A0A1I2C602"/>
<dbReference type="EMBL" id="FONW01000001">
    <property type="protein sequence ID" value="SFE63734.1"/>
    <property type="molecule type" value="Genomic_DNA"/>
</dbReference>
<evidence type="ECO:0000313" key="3">
    <source>
        <dbReference type="Proteomes" id="UP000198964"/>
    </source>
</evidence>
<feature type="domain" description="ABM" evidence="1">
    <location>
        <begin position="5"/>
        <end position="93"/>
    </location>
</feature>
<proteinExistence type="predicted"/>